<dbReference type="EMBL" id="AP026709">
    <property type="protein sequence ID" value="BDQ35646.1"/>
    <property type="molecule type" value="Genomic_DNA"/>
</dbReference>
<proteinExistence type="predicted"/>
<evidence type="ECO:0008006" key="3">
    <source>
        <dbReference type="Google" id="ProtNLM"/>
    </source>
</evidence>
<evidence type="ECO:0000313" key="1">
    <source>
        <dbReference type="EMBL" id="BDQ35646.1"/>
    </source>
</evidence>
<protein>
    <recommendedName>
        <fullName evidence="3">IS110 family transposase</fullName>
    </recommendedName>
</protein>
<sequence>MISMVTCVAALNASPAYLRYLKDGGNKSSKTIIGMIKCFIGQRVDQMFCRSGVAGDSVL</sequence>
<reference evidence="1 2" key="1">
    <citation type="submission" date="2022-08" db="EMBL/GenBank/DDBJ databases">
        <title>Genome Sequence of the sulphate-reducing bacterium, Pseudodesulfovibrio sp. SYK.</title>
        <authorList>
            <person name="Kondo R."/>
            <person name="Kataoka T."/>
        </authorList>
    </citation>
    <scope>NUCLEOTIDE SEQUENCE [LARGE SCALE GENOMIC DNA]</scope>
    <source>
        <strain evidence="1 2">SYK</strain>
    </source>
</reference>
<dbReference type="Proteomes" id="UP001317742">
    <property type="component" value="Chromosome"/>
</dbReference>
<keyword evidence="2" id="KW-1185">Reference proteome</keyword>
<accession>A0ABM8AWL6</accession>
<evidence type="ECO:0000313" key="2">
    <source>
        <dbReference type="Proteomes" id="UP001317742"/>
    </source>
</evidence>
<organism evidence="1 2">
    <name type="scientific">Pseudodesulfovibrio nedwellii</name>
    <dbReference type="NCBI Taxonomy" id="2973072"/>
    <lineage>
        <taxon>Bacteria</taxon>
        <taxon>Pseudomonadati</taxon>
        <taxon>Thermodesulfobacteriota</taxon>
        <taxon>Desulfovibrionia</taxon>
        <taxon>Desulfovibrionales</taxon>
        <taxon>Desulfovibrionaceae</taxon>
    </lineage>
</organism>
<name>A0ABM8AWL6_9BACT</name>
<gene>
    <name evidence="1" type="ORF">SYK_00060</name>
</gene>